<keyword evidence="6 12" id="KW-0441">Lipid A biosynthesis</keyword>
<comment type="similarity">
    <text evidence="12">Belongs to the LpxC family.</text>
</comment>
<dbReference type="PANTHER" id="PTHR33694">
    <property type="entry name" value="UDP-3-O-ACYL-N-ACETYLGLUCOSAMINE DEACETYLASE 1, MITOCHONDRIAL-RELATED"/>
    <property type="match status" value="1"/>
</dbReference>
<dbReference type="SUPFAM" id="SSF54211">
    <property type="entry name" value="Ribosomal protein S5 domain 2-like"/>
    <property type="match status" value="2"/>
</dbReference>
<protein>
    <recommendedName>
        <fullName evidence="4 12">UDP-3-O-acyl-N-acetylglucosamine deacetylase</fullName>
        <shortName evidence="12">UDP-3-O-acyl-GlcNAc deacetylase</shortName>
        <ecNumber evidence="4 12">3.5.1.108</ecNumber>
    </recommendedName>
    <alternativeName>
        <fullName evidence="12">UDP-3-O-[R-3-hydroxymyristoyl]-N-acetylglucosamine deacetylase</fullName>
    </alternativeName>
</protein>
<comment type="function">
    <text evidence="2 12">Catalyzes the hydrolysis of UDP-3-O-myristoyl-N-acetylglucosamine to form UDP-3-O-myristoylglucosamine and acetate, the committed step in lipid A biosynthesis.</text>
</comment>
<dbReference type="GO" id="GO:0103117">
    <property type="term" value="F:UDP-3-O-acyl-N-acetylglucosamine deacetylase activity"/>
    <property type="evidence" value="ECO:0007669"/>
    <property type="project" value="UniProtKB-UniRule"/>
</dbReference>
<evidence type="ECO:0000256" key="7">
    <source>
        <dbReference type="ARBA" id="ARBA00022723"/>
    </source>
</evidence>
<organism evidence="13 14">
    <name type="scientific">Botrimarina colliarenosi</name>
    <dbReference type="NCBI Taxonomy" id="2528001"/>
    <lineage>
        <taxon>Bacteria</taxon>
        <taxon>Pseudomonadati</taxon>
        <taxon>Planctomycetota</taxon>
        <taxon>Planctomycetia</taxon>
        <taxon>Pirellulales</taxon>
        <taxon>Lacipirellulaceae</taxon>
        <taxon>Botrimarina</taxon>
    </lineage>
</organism>
<evidence type="ECO:0000256" key="11">
    <source>
        <dbReference type="ARBA" id="ARBA00024535"/>
    </source>
</evidence>
<dbReference type="PANTHER" id="PTHR33694:SF1">
    <property type="entry name" value="UDP-3-O-ACYL-N-ACETYLGLUCOSAMINE DEACETYLASE 1, MITOCHONDRIAL-RELATED"/>
    <property type="match status" value="1"/>
</dbReference>
<sequence>MSPPRLQRTLARPALVVGRGYWTGREVRVEFRPAPAGSGVTFVRDDLVGELADPRIPVAVSLRQPAARRTVLRGAGGAEVAMIEHVVATLAGLSIDNCEIGVDAAEMPGCDGSAAPFVAAIDAAGIYEQKAIADPLVVHRPVRCGDRDSWIEARPPMGPGLTIEYRLDYGPQSAIGRQWQVVEVDEETFRFEIAPARTFILESEAAALRAQGLGSHVSTNDLLIFRDQATTDAERLPIDNDLRYADECVRHKILDVVGDLALAGRPIIGHIVAFCSGHRLNGDLVEALVTSHPDRLQYRRSA</sequence>
<gene>
    <name evidence="12 13" type="primary">lpxC</name>
    <name evidence="13" type="ORF">Pla108_30010</name>
</gene>
<reference evidence="13 14" key="1">
    <citation type="submission" date="2019-02" db="EMBL/GenBank/DDBJ databases">
        <title>Deep-cultivation of Planctomycetes and their phenomic and genomic characterization uncovers novel biology.</title>
        <authorList>
            <person name="Wiegand S."/>
            <person name="Jogler M."/>
            <person name="Boedeker C."/>
            <person name="Pinto D."/>
            <person name="Vollmers J."/>
            <person name="Rivas-Marin E."/>
            <person name="Kohn T."/>
            <person name="Peeters S.H."/>
            <person name="Heuer A."/>
            <person name="Rast P."/>
            <person name="Oberbeckmann S."/>
            <person name="Bunk B."/>
            <person name="Jeske O."/>
            <person name="Meyerdierks A."/>
            <person name="Storesund J.E."/>
            <person name="Kallscheuer N."/>
            <person name="Luecker S."/>
            <person name="Lage O.M."/>
            <person name="Pohl T."/>
            <person name="Merkel B.J."/>
            <person name="Hornburger P."/>
            <person name="Mueller R.-W."/>
            <person name="Bruemmer F."/>
            <person name="Labrenz M."/>
            <person name="Spormann A.M."/>
            <person name="Op Den Camp H."/>
            <person name="Overmann J."/>
            <person name="Amann R."/>
            <person name="Jetten M.S.M."/>
            <person name="Mascher T."/>
            <person name="Medema M.H."/>
            <person name="Devos D.P."/>
            <person name="Kaster A.-K."/>
            <person name="Ovreas L."/>
            <person name="Rohde M."/>
            <person name="Galperin M.Y."/>
            <person name="Jogler C."/>
        </authorList>
    </citation>
    <scope>NUCLEOTIDE SEQUENCE [LARGE SCALE GENOMIC DNA]</scope>
    <source>
        <strain evidence="13 14">Pla108</strain>
    </source>
</reference>
<evidence type="ECO:0000256" key="1">
    <source>
        <dbReference type="ARBA" id="ARBA00001947"/>
    </source>
</evidence>
<evidence type="ECO:0000313" key="14">
    <source>
        <dbReference type="Proteomes" id="UP000317421"/>
    </source>
</evidence>
<dbReference type="GO" id="GO:0016020">
    <property type="term" value="C:membrane"/>
    <property type="evidence" value="ECO:0007669"/>
    <property type="project" value="GOC"/>
</dbReference>
<evidence type="ECO:0000256" key="3">
    <source>
        <dbReference type="ARBA" id="ARBA00005002"/>
    </source>
</evidence>
<dbReference type="Gene3D" id="3.30.1700.10">
    <property type="entry name" value="lpxc deacetylase, domain 2"/>
    <property type="match status" value="1"/>
</dbReference>
<dbReference type="Pfam" id="PF03331">
    <property type="entry name" value="LpxC"/>
    <property type="match status" value="1"/>
</dbReference>
<keyword evidence="7 12" id="KW-0479">Metal-binding</keyword>
<evidence type="ECO:0000256" key="12">
    <source>
        <dbReference type="HAMAP-Rule" id="MF_00388"/>
    </source>
</evidence>
<dbReference type="OrthoDB" id="9772788at2"/>
<keyword evidence="14" id="KW-1185">Reference proteome</keyword>
<evidence type="ECO:0000256" key="6">
    <source>
        <dbReference type="ARBA" id="ARBA00022556"/>
    </source>
</evidence>
<feature type="active site" description="Proton donor" evidence="12">
    <location>
        <position position="278"/>
    </location>
</feature>
<dbReference type="Proteomes" id="UP000317421">
    <property type="component" value="Unassembled WGS sequence"/>
</dbReference>
<dbReference type="InterPro" id="IPR004463">
    <property type="entry name" value="UDP-acyl_GlcNac_deAcase"/>
</dbReference>
<evidence type="ECO:0000256" key="4">
    <source>
        <dbReference type="ARBA" id="ARBA00012745"/>
    </source>
</evidence>
<evidence type="ECO:0000256" key="9">
    <source>
        <dbReference type="ARBA" id="ARBA00022833"/>
    </source>
</evidence>
<proteinExistence type="inferred from homology"/>
<evidence type="ECO:0000256" key="5">
    <source>
        <dbReference type="ARBA" id="ARBA00022516"/>
    </source>
</evidence>
<dbReference type="InterPro" id="IPR015870">
    <property type="entry name" value="UDP-acyl_N-AcGlcN_deAcase_N"/>
</dbReference>
<dbReference type="UniPathway" id="UPA00359">
    <property type="reaction ID" value="UER00478"/>
</dbReference>
<dbReference type="InterPro" id="IPR020568">
    <property type="entry name" value="Ribosomal_Su5_D2-typ_SF"/>
</dbReference>
<evidence type="ECO:0000313" key="13">
    <source>
        <dbReference type="EMBL" id="TWT95924.1"/>
    </source>
</evidence>
<keyword evidence="9 12" id="KW-0862">Zinc</keyword>
<keyword evidence="10 12" id="KW-0443">Lipid metabolism</keyword>
<dbReference type="GO" id="GO:0046872">
    <property type="term" value="F:metal ion binding"/>
    <property type="evidence" value="ECO:0007669"/>
    <property type="project" value="UniProtKB-KW"/>
</dbReference>
<name>A0A5C6A7L3_9BACT</name>
<dbReference type="AlphaFoldDB" id="A0A5C6A7L3"/>
<comment type="cofactor">
    <cofactor evidence="1 12">
        <name>Zn(2+)</name>
        <dbReference type="ChEBI" id="CHEBI:29105"/>
    </cofactor>
</comment>
<dbReference type="EMBL" id="SJPR01000004">
    <property type="protein sequence ID" value="TWT95924.1"/>
    <property type="molecule type" value="Genomic_DNA"/>
</dbReference>
<dbReference type="EC" id="3.5.1.108" evidence="4 12"/>
<feature type="binding site" evidence="12">
    <location>
        <position position="251"/>
    </location>
    <ligand>
        <name>Zn(2+)</name>
        <dbReference type="ChEBI" id="CHEBI:29105"/>
    </ligand>
</feature>
<feature type="binding site" evidence="12">
    <location>
        <position position="85"/>
    </location>
    <ligand>
        <name>Zn(2+)</name>
        <dbReference type="ChEBI" id="CHEBI:29105"/>
    </ligand>
</feature>
<dbReference type="NCBIfam" id="TIGR00325">
    <property type="entry name" value="lpxC"/>
    <property type="match status" value="1"/>
</dbReference>
<dbReference type="GO" id="GO:0009245">
    <property type="term" value="P:lipid A biosynthetic process"/>
    <property type="evidence" value="ECO:0007669"/>
    <property type="project" value="UniProtKB-UniRule"/>
</dbReference>
<evidence type="ECO:0000256" key="2">
    <source>
        <dbReference type="ARBA" id="ARBA00002923"/>
    </source>
</evidence>
<evidence type="ECO:0000256" key="8">
    <source>
        <dbReference type="ARBA" id="ARBA00022801"/>
    </source>
</evidence>
<dbReference type="RefSeq" id="WP_146445730.1">
    <property type="nucleotide sequence ID" value="NZ_SJPR01000004.1"/>
</dbReference>
<dbReference type="Gene3D" id="3.30.230.20">
    <property type="entry name" value="lpxc deacetylase, domain 1"/>
    <property type="match status" value="1"/>
</dbReference>
<feature type="binding site" evidence="12">
    <location>
        <position position="255"/>
    </location>
    <ligand>
        <name>Zn(2+)</name>
        <dbReference type="ChEBI" id="CHEBI:29105"/>
    </ligand>
</feature>
<comment type="caution">
    <text evidence="13">The sequence shown here is derived from an EMBL/GenBank/DDBJ whole genome shotgun (WGS) entry which is preliminary data.</text>
</comment>
<comment type="catalytic activity">
    <reaction evidence="11 12">
        <text>a UDP-3-O-[(3R)-3-hydroxyacyl]-N-acetyl-alpha-D-glucosamine + H2O = a UDP-3-O-[(3R)-3-hydroxyacyl]-alpha-D-glucosamine + acetate</text>
        <dbReference type="Rhea" id="RHEA:67816"/>
        <dbReference type="ChEBI" id="CHEBI:15377"/>
        <dbReference type="ChEBI" id="CHEBI:30089"/>
        <dbReference type="ChEBI" id="CHEBI:137740"/>
        <dbReference type="ChEBI" id="CHEBI:173225"/>
        <dbReference type="EC" id="3.5.1.108"/>
    </reaction>
</comment>
<keyword evidence="8 12" id="KW-0378">Hydrolase</keyword>
<keyword evidence="5 12" id="KW-0444">Lipid biosynthesis</keyword>
<accession>A0A5C6A7L3</accession>
<dbReference type="HAMAP" id="MF_00388">
    <property type="entry name" value="LpxC"/>
    <property type="match status" value="1"/>
</dbReference>
<dbReference type="InterPro" id="IPR011334">
    <property type="entry name" value="UDP-acyl_GlcNac_deAcase_C"/>
</dbReference>
<evidence type="ECO:0000256" key="10">
    <source>
        <dbReference type="ARBA" id="ARBA00023098"/>
    </source>
</evidence>
<comment type="pathway">
    <text evidence="3 12">Glycolipid biosynthesis; lipid IV(A) biosynthesis; lipid IV(A) from (3R)-3-hydroxytetradecanoyl-[acyl-carrier-protein] and UDP-N-acetyl-alpha-D-glucosamine: step 2/6.</text>
</comment>